<dbReference type="InterPro" id="IPR001789">
    <property type="entry name" value="Sig_transdc_resp-reg_receiver"/>
</dbReference>
<dbReference type="STRING" id="378806.STAUR_2886"/>
<evidence type="ECO:0000256" key="1">
    <source>
        <dbReference type="ARBA" id="ARBA00000085"/>
    </source>
</evidence>
<dbReference type="SMART" id="SM00388">
    <property type="entry name" value="HisKA"/>
    <property type="match status" value="1"/>
</dbReference>
<dbReference type="SMART" id="SM00387">
    <property type="entry name" value="HATPase_c"/>
    <property type="match status" value="1"/>
</dbReference>
<gene>
    <name evidence="8" type="ordered locus">STAUR_2886</name>
</gene>
<comment type="catalytic activity">
    <reaction evidence="1">
        <text>ATP + protein L-histidine = ADP + protein N-phospho-L-histidine.</text>
        <dbReference type="EC" id="2.7.13.3"/>
    </reaction>
</comment>
<dbReference type="Gene3D" id="3.40.50.2300">
    <property type="match status" value="1"/>
</dbReference>
<dbReference type="KEGG" id="sur:STAUR_2886"/>
<protein>
    <recommendedName>
        <fullName evidence="2">histidine kinase</fullName>
        <ecNumber evidence="2">2.7.13.3</ecNumber>
    </recommendedName>
</protein>
<evidence type="ECO:0000256" key="4">
    <source>
        <dbReference type="PROSITE-ProRule" id="PRU00169"/>
    </source>
</evidence>
<dbReference type="Proteomes" id="UP000001351">
    <property type="component" value="Chromosome"/>
</dbReference>
<dbReference type="InterPro" id="IPR003594">
    <property type="entry name" value="HATPase_dom"/>
</dbReference>
<feature type="modified residue" description="4-aspartylphosphate" evidence="4">
    <location>
        <position position="730"/>
    </location>
</feature>
<dbReference type="Pfam" id="PF00512">
    <property type="entry name" value="HisKA"/>
    <property type="match status" value="1"/>
</dbReference>
<keyword evidence="9" id="KW-1185">Reference proteome</keyword>
<dbReference type="PANTHER" id="PTHR43065">
    <property type="entry name" value="SENSOR HISTIDINE KINASE"/>
    <property type="match status" value="1"/>
</dbReference>
<dbReference type="InterPro" id="IPR013656">
    <property type="entry name" value="PAS_4"/>
</dbReference>
<name>E3FP60_STIAD</name>
<evidence type="ECO:0000259" key="6">
    <source>
        <dbReference type="PROSITE" id="PS50110"/>
    </source>
</evidence>
<dbReference type="EMBL" id="CP002271">
    <property type="protein sequence ID" value="ADO70678.1"/>
    <property type="molecule type" value="Genomic_DNA"/>
</dbReference>
<dbReference type="Gene3D" id="3.30.450.40">
    <property type="match status" value="1"/>
</dbReference>
<keyword evidence="3 4" id="KW-0597">Phosphoprotein</keyword>
<dbReference type="InterPro" id="IPR029016">
    <property type="entry name" value="GAF-like_dom_sf"/>
</dbReference>
<dbReference type="SUPFAM" id="SSF55785">
    <property type="entry name" value="PYP-like sensor domain (PAS domain)"/>
    <property type="match status" value="1"/>
</dbReference>
<dbReference type="InterPro" id="IPR011006">
    <property type="entry name" value="CheY-like_superfamily"/>
</dbReference>
<dbReference type="PANTHER" id="PTHR43065:SF50">
    <property type="entry name" value="HISTIDINE KINASE"/>
    <property type="match status" value="1"/>
</dbReference>
<dbReference type="SUPFAM" id="SSF47384">
    <property type="entry name" value="Homodimeric domain of signal transducing histidine kinase"/>
    <property type="match status" value="1"/>
</dbReference>
<dbReference type="NCBIfam" id="TIGR00229">
    <property type="entry name" value="sensory_box"/>
    <property type="match status" value="1"/>
</dbReference>
<dbReference type="SMART" id="SM00448">
    <property type="entry name" value="REC"/>
    <property type="match status" value="1"/>
</dbReference>
<evidence type="ECO:0000313" key="8">
    <source>
        <dbReference type="EMBL" id="ADO70678.1"/>
    </source>
</evidence>
<feature type="domain" description="PAS" evidence="7">
    <location>
        <begin position="303"/>
        <end position="373"/>
    </location>
</feature>
<dbReference type="eggNOG" id="COG0784">
    <property type="taxonomic scope" value="Bacteria"/>
</dbReference>
<dbReference type="PROSITE" id="PS50112">
    <property type="entry name" value="PAS"/>
    <property type="match status" value="1"/>
</dbReference>
<reference evidence="8 9" key="1">
    <citation type="journal article" date="2011" name="Mol. Biol. Evol.">
        <title>Comparative genomic analysis of fruiting body formation in Myxococcales.</title>
        <authorList>
            <person name="Huntley S."/>
            <person name="Hamann N."/>
            <person name="Wegener-Feldbrugge S."/>
            <person name="Treuner-Lange A."/>
            <person name="Kube M."/>
            <person name="Reinhardt R."/>
            <person name="Klages S."/>
            <person name="Muller R."/>
            <person name="Ronning C.M."/>
            <person name="Nierman W.C."/>
            <person name="Sogaard-Andersen L."/>
        </authorList>
    </citation>
    <scope>NUCLEOTIDE SEQUENCE [LARGE SCALE GENOMIC DNA]</scope>
    <source>
        <strain evidence="8 9">DW4/3-1</strain>
    </source>
</reference>
<evidence type="ECO:0000259" key="7">
    <source>
        <dbReference type="PROSITE" id="PS50112"/>
    </source>
</evidence>
<evidence type="ECO:0000313" key="9">
    <source>
        <dbReference type="Proteomes" id="UP000001351"/>
    </source>
</evidence>
<dbReference type="AlphaFoldDB" id="E3FP60"/>
<dbReference type="Gene3D" id="3.30.450.20">
    <property type="entry name" value="PAS domain"/>
    <property type="match status" value="1"/>
</dbReference>
<dbReference type="CDD" id="cd00082">
    <property type="entry name" value="HisKA"/>
    <property type="match status" value="1"/>
</dbReference>
<dbReference type="RefSeq" id="WP_013375483.1">
    <property type="nucleotide sequence ID" value="NC_014623.1"/>
</dbReference>
<dbReference type="SMART" id="SM00091">
    <property type="entry name" value="PAS"/>
    <property type="match status" value="1"/>
</dbReference>
<dbReference type="PROSITE" id="PS50110">
    <property type="entry name" value="RESPONSE_REGULATORY"/>
    <property type="match status" value="1"/>
</dbReference>
<organism evidence="8 9">
    <name type="scientific">Stigmatella aurantiaca (strain DW4/3-1)</name>
    <dbReference type="NCBI Taxonomy" id="378806"/>
    <lineage>
        <taxon>Bacteria</taxon>
        <taxon>Pseudomonadati</taxon>
        <taxon>Myxococcota</taxon>
        <taxon>Myxococcia</taxon>
        <taxon>Myxococcales</taxon>
        <taxon>Cystobacterineae</taxon>
        <taxon>Archangiaceae</taxon>
        <taxon>Stigmatella</taxon>
    </lineage>
</organism>
<feature type="domain" description="Histidine kinase" evidence="5">
    <location>
        <begin position="440"/>
        <end position="659"/>
    </location>
</feature>
<dbReference type="InterPro" id="IPR003661">
    <property type="entry name" value="HisK_dim/P_dom"/>
</dbReference>
<dbReference type="GO" id="GO:0000155">
    <property type="term" value="F:phosphorelay sensor kinase activity"/>
    <property type="evidence" value="ECO:0007669"/>
    <property type="project" value="InterPro"/>
</dbReference>
<dbReference type="CDD" id="cd00130">
    <property type="entry name" value="PAS"/>
    <property type="match status" value="1"/>
</dbReference>
<dbReference type="eggNOG" id="COG4191">
    <property type="taxonomic scope" value="Bacteria"/>
</dbReference>
<dbReference type="EC" id="2.7.13.3" evidence="2"/>
<dbReference type="HOGENOM" id="CLU_000445_114_79_7"/>
<dbReference type="Gene3D" id="3.30.565.10">
    <property type="entry name" value="Histidine kinase-like ATPase, C-terminal domain"/>
    <property type="match status" value="1"/>
</dbReference>
<dbReference type="InterPro" id="IPR005467">
    <property type="entry name" value="His_kinase_dom"/>
</dbReference>
<dbReference type="PRINTS" id="PR00344">
    <property type="entry name" value="BCTRLSENSOR"/>
</dbReference>
<dbReference type="Pfam" id="PF02518">
    <property type="entry name" value="HATPase_c"/>
    <property type="match status" value="1"/>
</dbReference>
<dbReference type="InterPro" id="IPR036097">
    <property type="entry name" value="HisK_dim/P_sf"/>
</dbReference>
<accession>E3FP60</accession>
<feature type="domain" description="Response regulatory" evidence="6">
    <location>
        <begin position="681"/>
        <end position="797"/>
    </location>
</feature>
<evidence type="ECO:0000256" key="3">
    <source>
        <dbReference type="ARBA" id="ARBA00022553"/>
    </source>
</evidence>
<sequence>MQVILLMMPPAISEELERRLHATKAPGVECEVLHVRELERVPDLLPPGLVVVWDDGGPLEALAALCRHLDARRFFARTQLLVLTSRNAAGCEALAQSGADECLAPPGEPWGTRLVALQRRLKPRGEQSAAMSPQEFRRASLDQSFQTLMSGFSAMTGDESFRGLVAHLGSALHGMGALVGVLTEEQDKLRTLAFWSDDHFEENLSVPLTGSVHQEALYRGIFHVQEGVRARFPNDRTLQRLGTGGYLGGALRDAKGRAVGVLAVGRRESLAADRKDHVLIEAFAARAEAELERLRAEAELVQTRVFLRNFLEAVPDPIFIKDRTHRWVILNSAFARVMGLPMEKLIGKSDYDLVPAHEAALFWERDEQVFSSGQPNEHEERLTDLSGNTRIIITKKALFTVMNGEPFLIAIIRDITEARRLEMQLQLSERMASVGTLAAGVAHEINNPLAYISSNLAFLSEQLEQEGLSDRQRAEMRDAVQESLEGTRRVRLIVQDLKAFSRADDESQGPVEVHRVVQGSLRLVRNELEHRAQLTLELNTVPLVLGNESRLAQVLVNLLVNALQAFPAERPAGDNRIRIVTRTAAERVHVQVEDNGQGMTPEVQRRIFDPFFTTKPVGVGTGLGLSICNTIVQGMGGSIEVESTPGVGSTFRLNLPALVASVREPSASQKAQGPWKGPRRRVLLIDDEPAVGAAVRRLLYEFHEVHAVQDAREALQLILRGERYDAILCDVMMKGMSGVDFILELENLSPELARHTGLMSAGIFSEQARAFITERELHFLHKPFEREGLRLFVERLCG</sequence>
<dbReference type="SUPFAM" id="SSF55874">
    <property type="entry name" value="ATPase domain of HSP90 chaperone/DNA topoisomerase II/histidine kinase"/>
    <property type="match status" value="1"/>
</dbReference>
<proteinExistence type="predicted"/>
<evidence type="ECO:0000256" key="2">
    <source>
        <dbReference type="ARBA" id="ARBA00012438"/>
    </source>
</evidence>
<dbReference type="PROSITE" id="PS50109">
    <property type="entry name" value="HIS_KIN"/>
    <property type="match status" value="1"/>
</dbReference>
<evidence type="ECO:0000259" key="5">
    <source>
        <dbReference type="PROSITE" id="PS50109"/>
    </source>
</evidence>
<dbReference type="SUPFAM" id="SSF55781">
    <property type="entry name" value="GAF domain-like"/>
    <property type="match status" value="1"/>
</dbReference>
<dbReference type="Gene3D" id="1.10.287.130">
    <property type="match status" value="1"/>
</dbReference>
<dbReference type="Pfam" id="PF00072">
    <property type="entry name" value="Response_reg"/>
    <property type="match status" value="1"/>
</dbReference>
<dbReference type="InterPro" id="IPR004358">
    <property type="entry name" value="Sig_transdc_His_kin-like_C"/>
</dbReference>
<dbReference type="InterPro" id="IPR036890">
    <property type="entry name" value="HATPase_C_sf"/>
</dbReference>
<dbReference type="Pfam" id="PF08448">
    <property type="entry name" value="PAS_4"/>
    <property type="match status" value="1"/>
</dbReference>
<dbReference type="InterPro" id="IPR000014">
    <property type="entry name" value="PAS"/>
</dbReference>
<dbReference type="InterPro" id="IPR035965">
    <property type="entry name" value="PAS-like_dom_sf"/>
</dbReference>
<dbReference type="SUPFAM" id="SSF52172">
    <property type="entry name" value="CheY-like"/>
    <property type="match status" value="1"/>
</dbReference>